<dbReference type="InParanoid" id="C1FG01"/>
<gene>
    <name evidence="2" type="ORF">MICPUN_60688</name>
</gene>
<name>C1FG01_MICCC</name>
<dbReference type="GeneID" id="8245837"/>
<evidence type="ECO:0000256" key="1">
    <source>
        <dbReference type="SAM" id="MobiDB-lite"/>
    </source>
</evidence>
<accession>C1FG01</accession>
<feature type="region of interest" description="Disordered" evidence="1">
    <location>
        <begin position="74"/>
        <end position="115"/>
    </location>
</feature>
<dbReference type="RefSeq" id="XP_002507912.1">
    <property type="nucleotide sequence ID" value="XM_002507866.1"/>
</dbReference>
<sequence>MRQSQKKARLLLSSKITSQAWPAALWRELDSESMESFQQDALRFGCLRGFKHMSLRPRGKEELLVTVHHRDDALGLSPGPWMTAPRPRQRDFSVDDDEPESPRAKSKRRVDSTAP</sequence>
<dbReference type="EMBL" id="CP001575">
    <property type="protein sequence ID" value="ACO69170.1"/>
    <property type="molecule type" value="Genomic_DNA"/>
</dbReference>
<protein>
    <submittedName>
        <fullName evidence="2">Uncharacterized protein</fullName>
    </submittedName>
</protein>
<keyword evidence="3" id="KW-1185">Reference proteome</keyword>
<dbReference type="AlphaFoldDB" id="C1FG01"/>
<dbReference type="KEGG" id="mis:MICPUN_60688"/>
<evidence type="ECO:0000313" key="2">
    <source>
        <dbReference type="EMBL" id="ACO69170.1"/>
    </source>
</evidence>
<organism evidence="2 3">
    <name type="scientific">Micromonas commoda (strain RCC299 / NOUM17 / CCMP2709)</name>
    <name type="common">Picoplanktonic green alga</name>
    <dbReference type="NCBI Taxonomy" id="296587"/>
    <lineage>
        <taxon>Eukaryota</taxon>
        <taxon>Viridiplantae</taxon>
        <taxon>Chlorophyta</taxon>
        <taxon>Mamiellophyceae</taxon>
        <taxon>Mamiellales</taxon>
        <taxon>Mamiellaceae</taxon>
        <taxon>Micromonas</taxon>
    </lineage>
</organism>
<evidence type="ECO:0000313" key="3">
    <source>
        <dbReference type="Proteomes" id="UP000002009"/>
    </source>
</evidence>
<reference evidence="2 3" key="1">
    <citation type="journal article" date="2009" name="Science">
        <title>Green evolution and dynamic adaptations revealed by genomes of the marine picoeukaryotes Micromonas.</title>
        <authorList>
            <person name="Worden A.Z."/>
            <person name="Lee J.H."/>
            <person name="Mock T."/>
            <person name="Rouze P."/>
            <person name="Simmons M.P."/>
            <person name="Aerts A.L."/>
            <person name="Allen A.E."/>
            <person name="Cuvelier M.L."/>
            <person name="Derelle E."/>
            <person name="Everett M.V."/>
            <person name="Foulon E."/>
            <person name="Grimwood J."/>
            <person name="Gundlach H."/>
            <person name="Henrissat B."/>
            <person name="Napoli C."/>
            <person name="McDonald S.M."/>
            <person name="Parker M.S."/>
            <person name="Rombauts S."/>
            <person name="Salamov A."/>
            <person name="Von Dassow P."/>
            <person name="Badger J.H."/>
            <person name="Coutinho P.M."/>
            <person name="Demir E."/>
            <person name="Dubchak I."/>
            <person name="Gentemann C."/>
            <person name="Eikrem W."/>
            <person name="Gready J.E."/>
            <person name="John U."/>
            <person name="Lanier W."/>
            <person name="Lindquist E.A."/>
            <person name="Lucas S."/>
            <person name="Mayer K.F."/>
            <person name="Moreau H."/>
            <person name="Not F."/>
            <person name="Otillar R."/>
            <person name="Panaud O."/>
            <person name="Pangilinan J."/>
            <person name="Paulsen I."/>
            <person name="Piegu B."/>
            <person name="Poliakov A."/>
            <person name="Robbens S."/>
            <person name="Schmutz J."/>
            <person name="Toulza E."/>
            <person name="Wyss T."/>
            <person name="Zelensky A."/>
            <person name="Zhou K."/>
            <person name="Armbrust E.V."/>
            <person name="Bhattacharya D."/>
            <person name="Goodenough U.W."/>
            <person name="Van de Peer Y."/>
            <person name="Grigoriev I.V."/>
        </authorList>
    </citation>
    <scope>NUCLEOTIDE SEQUENCE [LARGE SCALE GENOMIC DNA]</scope>
    <source>
        <strain evidence="3">RCC299 / NOUM17</strain>
    </source>
</reference>
<dbReference type="Proteomes" id="UP000002009">
    <property type="component" value="Chromosome 8"/>
</dbReference>
<proteinExistence type="predicted"/>